<name>A0A9D1EJP6_9FIRM</name>
<comment type="caution">
    <text evidence="1">The sequence shown here is derived from an EMBL/GenBank/DDBJ whole genome shotgun (WGS) entry which is preliminary data.</text>
</comment>
<sequence length="49" mass="5530">MPECHRPLAMAYVKIQQFGPTFPLCKALQMGTIFPDLCKPFCGKRGVCR</sequence>
<dbReference type="InterPro" id="IPR020256">
    <property type="entry name" value="Spore_coat_CotJA"/>
</dbReference>
<protein>
    <submittedName>
        <fullName evidence="1">Spore coat associated protein CotJA</fullName>
    </submittedName>
</protein>
<evidence type="ECO:0000313" key="2">
    <source>
        <dbReference type="Proteomes" id="UP000886841"/>
    </source>
</evidence>
<gene>
    <name evidence="1" type="ORF">IAB98_06500</name>
</gene>
<dbReference type="Pfam" id="PF11007">
    <property type="entry name" value="CotJA"/>
    <property type="match status" value="1"/>
</dbReference>
<organism evidence="1 2">
    <name type="scientific">Candidatus Egerieimonas intestinavium</name>
    <dbReference type="NCBI Taxonomy" id="2840777"/>
    <lineage>
        <taxon>Bacteria</taxon>
        <taxon>Bacillati</taxon>
        <taxon>Bacillota</taxon>
        <taxon>Clostridia</taxon>
        <taxon>Lachnospirales</taxon>
        <taxon>Lachnospiraceae</taxon>
        <taxon>Lachnospiraceae incertae sedis</taxon>
        <taxon>Candidatus Egerieimonas</taxon>
    </lineage>
</organism>
<proteinExistence type="predicted"/>
<evidence type="ECO:0000313" key="1">
    <source>
        <dbReference type="EMBL" id="HIR93051.1"/>
    </source>
</evidence>
<dbReference type="AlphaFoldDB" id="A0A9D1EJP6"/>
<reference evidence="1" key="1">
    <citation type="submission" date="2020-10" db="EMBL/GenBank/DDBJ databases">
        <authorList>
            <person name="Gilroy R."/>
        </authorList>
    </citation>
    <scope>NUCLEOTIDE SEQUENCE</scope>
    <source>
        <strain evidence="1">ChiSxjej1B13-7041</strain>
    </source>
</reference>
<reference evidence="1" key="2">
    <citation type="journal article" date="2021" name="PeerJ">
        <title>Extensive microbial diversity within the chicken gut microbiome revealed by metagenomics and culture.</title>
        <authorList>
            <person name="Gilroy R."/>
            <person name="Ravi A."/>
            <person name="Getino M."/>
            <person name="Pursley I."/>
            <person name="Horton D.L."/>
            <person name="Alikhan N.F."/>
            <person name="Baker D."/>
            <person name="Gharbi K."/>
            <person name="Hall N."/>
            <person name="Watson M."/>
            <person name="Adriaenssens E.M."/>
            <person name="Foster-Nyarko E."/>
            <person name="Jarju S."/>
            <person name="Secka A."/>
            <person name="Antonio M."/>
            <person name="Oren A."/>
            <person name="Chaudhuri R.R."/>
            <person name="La Ragione R."/>
            <person name="Hildebrand F."/>
            <person name="Pallen M.J."/>
        </authorList>
    </citation>
    <scope>NUCLEOTIDE SEQUENCE</scope>
    <source>
        <strain evidence="1">ChiSxjej1B13-7041</strain>
    </source>
</reference>
<accession>A0A9D1EJP6</accession>
<dbReference type="Proteomes" id="UP000886841">
    <property type="component" value="Unassembled WGS sequence"/>
</dbReference>
<dbReference type="EMBL" id="DVHU01000060">
    <property type="protein sequence ID" value="HIR93051.1"/>
    <property type="molecule type" value="Genomic_DNA"/>
</dbReference>